<dbReference type="EMBL" id="JAAAIP010000252">
    <property type="protein sequence ID" value="KAG0321215.1"/>
    <property type="molecule type" value="Genomic_DNA"/>
</dbReference>
<organism evidence="1 2">
    <name type="scientific">Dissophora globulifera</name>
    <dbReference type="NCBI Taxonomy" id="979702"/>
    <lineage>
        <taxon>Eukaryota</taxon>
        <taxon>Fungi</taxon>
        <taxon>Fungi incertae sedis</taxon>
        <taxon>Mucoromycota</taxon>
        <taxon>Mortierellomycotina</taxon>
        <taxon>Mortierellomycetes</taxon>
        <taxon>Mortierellales</taxon>
        <taxon>Mortierellaceae</taxon>
        <taxon>Dissophora</taxon>
    </lineage>
</organism>
<accession>A0A9P6RIP6</accession>
<comment type="caution">
    <text evidence="1">The sequence shown here is derived from an EMBL/GenBank/DDBJ whole genome shotgun (WGS) entry which is preliminary data.</text>
</comment>
<evidence type="ECO:0000313" key="1">
    <source>
        <dbReference type="EMBL" id="KAG0321215.1"/>
    </source>
</evidence>
<keyword evidence="2" id="KW-1185">Reference proteome</keyword>
<gene>
    <name evidence="1" type="ORF">BGZ99_004068</name>
</gene>
<name>A0A9P6RIP6_9FUNG</name>
<dbReference type="AlphaFoldDB" id="A0A9P6RIP6"/>
<reference evidence="1" key="1">
    <citation type="journal article" date="2020" name="Fungal Divers.">
        <title>Resolving the Mortierellaceae phylogeny through synthesis of multi-gene phylogenetics and phylogenomics.</title>
        <authorList>
            <person name="Vandepol N."/>
            <person name="Liber J."/>
            <person name="Desiro A."/>
            <person name="Na H."/>
            <person name="Kennedy M."/>
            <person name="Barry K."/>
            <person name="Grigoriev I.V."/>
            <person name="Miller A.N."/>
            <person name="O'Donnell K."/>
            <person name="Stajich J.E."/>
            <person name="Bonito G."/>
        </authorList>
    </citation>
    <scope>NUCLEOTIDE SEQUENCE</scope>
    <source>
        <strain evidence="1">REB-010B</strain>
    </source>
</reference>
<dbReference type="OrthoDB" id="2426959at2759"/>
<sequence>TKRTSLAIKDDITLRSLKESPTCLKESKEALQAGLEGVASQATTTLERLQLLKRSVVPTSQNTIKPVNPAEVAKEAFLKDIAKAKEAFDQEMALRHADVVKQYVGACIDLF</sequence>
<proteinExistence type="predicted"/>
<feature type="non-terminal residue" evidence="1">
    <location>
        <position position="111"/>
    </location>
</feature>
<evidence type="ECO:0000313" key="2">
    <source>
        <dbReference type="Proteomes" id="UP000738325"/>
    </source>
</evidence>
<dbReference type="Proteomes" id="UP000738325">
    <property type="component" value="Unassembled WGS sequence"/>
</dbReference>
<protein>
    <submittedName>
        <fullName evidence="1">Uncharacterized protein</fullName>
    </submittedName>
</protein>